<gene>
    <name evidence="1" type="ORF">FZC37_00410</name>
</gene>
<dbReference type="KEGG" id="snay:FZC37_00410"/>
<protein>
    <submittedName>
        <fullName evidence="1">Uncharacterized protein</fullName>
    </submittedName>
</protein>
<keyword evidence="2" id="KW-1185">Reference proteome</keyword>
<name>A0A5C0UH01_9RICK</name>
<dbReference type="AlphaFoldDB" id="A0A5C0UH01"/>
<dbReference type="EMBL" id="CP043312">
    <property type="protein sequence ID" value="QEK39406.1"/>
    <property type="molecule type" value="Genomic_DNA"/>
</dbReference>
<accession>A0A5C0UH01</accession>
<proteinExistence type="predicted"/>
<organism evidence="1 2">
    <name type="scientific">Candidatus Sneabacter namystus</name>
    <dbReference type="NCBI Taxonomy" id="2601646"/>
    <lineage>
        <taxon>Bacteria</taxon>
        <taxon>Pseudomonadati</taxon>
        <taxon>Pseudomonadota</taxon>
        <taxon>Alphaproteobacteria</taxon>
        <taxon>Rickettsiales</taxon>
        <taxon>Rickettsiaceae</taxon>
        <taxon>Rickettsieae</taxon>
        <taxon>Candidatus Sneabacter</taxon>
    </lineage>
</organism>
<dbReference type="Proteomes" id="UP000323844">
    <property type="component" value="Chromosome"/>
</dbReference>
<reference evidence="1 2" key="1">
    <citation type="submission" date="2019-08" db="EMBL/GenBank/DDBJ databases">
        <title>Highly reduced genomes of protist endosymbionts show evolutionary convergence.</title>
        <authorList>
            <person name="George E."/>
            <person name="Husnik F."/>
            <person name="Tashyreva D."/>
            <person name="Prokopchuk G."/>
            <person name="Horak A."/>
            <person name="Kwong W.K."/>
            <person name="Lukes J."/>
            <person name="Keeling P.J."/>
        </authorList>
    </citation>
    <scope>NUCLEOTIDE SEQUENCE [LARGE SCALE GENOMIC DNA]</scope>
    <source>
        <strain evidence="1">1621</strain>
    </source>
</reference>
<dbReference type="OrthoDB" id="9803623at2"/>
<sequence length="736" mass="83600">MISVKDTEDVRAMLENLKVGGPIEGESYEVTTPLEKELCGSRLKLYGPLTLDGYEYRPWIAFTPSTHCADTVSISARYGLHPEEEENVFRVLSNLSSVLEQDFSPKVSVSKTLLRYLWYSMGNDFLDLYNDLACGSRMKKICVNESLEEKERKDLLFAKGVFLGKDDTGEWKAYNNMMCTKDFDKSISESGSNFHAFVSYSVSNLQGLFTYVEQTSRDWGGKFSGNLILPQSLVLLRMEPDRIVEQINDIRESGCPVKFHVSDVRVPDYKFTIDGPSYFVGNTNLLTIKEASEQKIHNYFGSFKLAQKGITRFEECVSDSVIGELVGKYGADHCFNMKFGDDLVAFSEKVQAARESDSYELQEKIIIYPLKELLVEELDVFPHWKVQKPHYEVCTGLPIKEELSFVNKGYEMSPPLAEERGLWKADKPFSNYFSMTFERYNTVEVLQFGTSFPAHERPILFFGENFIKQLWFAEGNAFVDLLYQYGEQARIIDNSDSAQGRNVCFDDIPKGVFWSKHSGVWKAYNNPKCSQVLDLDSFSESYSNFIVDDDWSSALAVIRESSHSFKLSKIVRLSQYQVMCGKSKNVREDVIREEEQSDPLRLVVYDFDLRFDKVKIDPVPASLSKFYSRLKASSNFVCDESCYSYKHKVVELSFKKANDAVRCSYTDAGGEFILPDQSRINKTFLSLVALKEEEEIAISDSRGDMYRSALAGLIAVNTACEAAAAVATSEEDSQQS</sequence>
<dbReference type="RefSeq" id="WP_148951767.1">
    <property type="nucleotide sequence ID" value="NZ_CP043312.1"/>
</dbReference>
<evidence type="ECO:0000313" key="1">
    <source>
        <dbReference type="EMBL" id="QEK39406.1"/>
    </source>
</evidence>
<evidence type="ECO:0000313" key="2">
    <source>
        <dbReference type="Proteomes" id="UP000323844"/>
    </source>
</evidence>